<sequence>MEGSNIDIQGFAETLDRLAKAEWRKQPVLGVKRSEARILLCIKNLSLEGNEAITVSEISKRMHVTSPTVTQLIKNLNENGYVERAVDSNDKRFVDITLTDKGEKIVKKATDHLNVLFKGLVEKLGEEQCRKLIVLFEQVCEYLEETHIEID</sequence>
<evidence type="ECO:0000313" key="6">
    <source>
        <dbReference type="Proteomes" id="UP001519342"/>
    </source>
</evidence>
<keyword evidence="6" id="KW-1185">Reference proteome</keyword>
<keyword evidence="3" id="KW-0804">Transcription</keyword>
<feature type="domain" description="HTH marR-type" evidence="4">
    <location>
        <begin position="1"/>
        <end position="141"/>
    </location>
</feature>
<comment type="caution">
    <text evidence="5">The sequence shown here is derived from an EMBL/GenBank/DDBJ whole genome shotgun (WGS) entry which is preliminary data.</text>
</comment>
<dbReference type="RefSeq" id="WP_245210269.1">
    <property type="nucleotide sequence ID" value="NZ_JAGGKS010000001.1"/>
</dbReference>
<evidence type="ECO:0000313" key="5">
    <source>
        <dbReference type="EMBL" id="MBP1924541.1"/>
    </source>
</evidence>
<evidence type="ECO:0000256" key="3">
    <source>
        <dbReference type="ARBA" id="ARBA00023163"/>
    </source>
</evidence>
<dbReference type="InterPro" id="IPR000835">
    <property type="entry name" value="HTH_MarR-typ"/>
</dbReference>
<keyword evidence="2 5" id="KW-0238">DNA-binding</keyword>
<dbReference type="SUPFAM" id="SSF46785">
    <property type="entry name" value="Winged helix' DNA-binding domain"/>
    <property type="match status" value="1"/>
</dbReference>
<dbReference type="Pfam" id="PF12802">
    <property type="entry name" value="MarR_2"/>
    <property type="match status" value="1"/>
</dbReference>
<reference evidence="5 6" key="1">
    <citation type="submission" date="2021-03" db="EMBL/GenBank/DDBJ databases">
        <title>Genomic Encyclopedia of Type Strains, Phase IV (KMG-IV): sequencing the most valuable type-strain genomes for metagenomic binning, comparative biology and taxonomic classification.</title>
        <authorList>
            <person name="Goeker M."/>
        </authorList>
    </citation>
    <scope>NUCLEOTIDE SEQUENCE [LARGE SCALE GENOMIC DNA]</scope>
    <source>
        <strain evidence="5 6">DSM 24004</strain>
    </source>
</reference>
<evidence type="ECO:0000256" key="2">
    <source>
        <dbReference type="ARBA" id="ARBA00023125"/>
    </source>
</evidence>
<dbReference type="InterPro" id="IPR036388">
    <property type="entry name" value="WH-like_DNA-bd_sf"/>
</dbReference>
<dbReference type="PANTHER" id="PTHR42756:SF1">
    <property type="entry name" value="TRANSCRIPTIONAL REPRESSOR OF EMRAB OPERON"/>
    <property type="match status" value="1"/>
</dbReference>
<dbReference type="Gene3D" id="1.10.10.10">
    <property type="entry name" value="Winged helix-like DNA-binding domain superfamily/Winged helix DNA-binding domain"/>
    <property type="match status" value="1"/>
</dbReference>
<dbReference type="InterPro" id="IPR011991">
    <property type="entry name" value="ArsR-like_HTH"/>
</dbReference>
<dbReference type="GO" id="GO:0003677">
    <property type="term" value="F:DNA binding"/>
    <property type="evidence" value="ECO:0007669"/>
    <property type="project" value="UniProtKB-KW"/>
</dbReference>
<gene>
    <name evidence="5" type="ORF">J2Z76_000394</name>
</gene>
<dbReference type="EMBL" id="JAGGKS010000001">
    <property type="protein sequence ID" value="MBP1924541.1"/>
    <property type="molecule type" value="Genomic_DNA"/>
</dbReference>
<evidence type="ECO:0000256" key="1">
    <source>
        <dbReference type="ARBA" id="ARBA00023015"/>
    </source>
</evidence>
<name>A0ABS4GA29_9FIRM</name>
<protein>
    <submittedName>
        <fullName evidence="5">DNA-binding MarR family transcriptional regulator</fullName>
    </submittedName>
</protein>
<proteinExistence type="predicted"/>
<dbReference type="SMART" id="SM00529">
    <property type="entry name" value="HTH_DTXR"/>
    <property type="match status" value="1"/>
</dbReference>
<dbReference type="PRINTS" id="PR00598">
    <property type="entry name" value="HTHMARR"/>
</dbReference>
<organism evidence="5 6">
    <name type="scientific">Sedimentibacter acidaminivorans</name>
    <dbReference type="NCBI Taxonomy" id="913099"/>
    <lineage>
        <taxon>Bacteria</taxon>
        <taxon>Bacillati</taxon>
        <taxon>Bacillota</taxon>
        <taxon>Tissierellia</taxon>
        <taxon>Sedimentibacter</taxon>
    </lineage>
</organism>
<dbReference type="InterPro" id="IPR036390">
    <property type="entry name" value="WH_DNA-bd_sf"/>
</dbReference>
<dbReference type="InterPro" id="IPR022689">
    <property type="entry name" value="Iron_dep_repressor"/>
</dbReference>
<dbReference type="CDD" id="cd00090">
    <property type="entry name" value="HTH_ARSR"/>
    <property type="match status" value="1"/>
</dbReference>
<dbReference type="PROSITE" id="PS50995">
    <property type="entry name" value="HTH_MARR_2"/>
    <property type="match status" value="1"/>
</dbReference>
<evidence type="ECO:0000259" key="4">
    <source>
        <dbReference type="PROSITE" id="PS50995"/>
    </source>
</evidence>
<accession>A0ABS4GA29</accession>
<dbReference type="SMART" id="SM00347">
    <property type="entry name" value="HTH_MARR"/>
    <property type="match status" value="1"/>
</dbReference>
<keyword evidence="1" id="KW-0805">Transcription regulation</keyword>
<dbReference type="PANTHER" id="PTHR42756">
    <property type="entry name" value="TRANSCRIPTIONAL REGULATOR, MARR"/>
    <property type="match status" value="1"/>
</dbReference>
<dbReference type="Proteomes" id="UP001519342">
    <property type="component" value="Unassembled WGS sequence"/>
</dbReference>